<dbReference type="Proteomes" id="UP000789803">
    <property type="component" value="Unassembled WGS sequence"/>
</dbReference>
<dbReference type="PANTHER" id="PTHR39431">
    <property type="entry name" value="FRPA/C-RELATED PROTEIN"/>
    <property type="match status" value="1"/>
</dbReference>
<sequence>MKIQSYNIDMFSNRDFRSQDFRSGSYIENSTMSASYKNDPNGTEKTYKIGDQSTEIFIRNMEMLAKTVQKTIDFLKGIKEENSRDFTPASFDNNMVATYSEKESTKVHTKAKIKADGKMIDVDLKLNLSRSFTQLTHITQVRQMYDPLVITLDGAMPTLSNNTIEFDIDADGRKDQISRLGANSAFLVLDLNENGVVDDANELFGAKSGDGYADLTKYDKDSNGWIDENDEIFNKLRIWQNDEDGKRLLSLGEVGIGAIFLGSISSQHSYKALDDNANLAELKRSGFFLFENGNAGVMAQMDFAKISKNKDDVVKKETQQNLTRLGVELPKQEQLDINPKSSLIKILENRLANLQSQLLKAKNSEKMSINMQIAVVSSELMTAKMMGFS</sequence>
<evidence type="ECO:0000313" key="1">
    <source>
        <dbReference type="EMBL" id="CAD7288172.1"/>
    </source>
</evidence>
<comment type="caution">
    <text evidence="1">The sequence shown here is derived from an EMBL/GenBank/DDBJ whole genome shotgun (WGS) entry which is preliminary data.</text>
</comment>
<reference evidence="1 2" key="1">
    <citation type="submission" date="2020-11" db="EMBL/GenBank/DDBJ databases">
        <authorList>
            <person name="Peeters C."/>
        </authorList>
    </citation>
    <scope>NUCLEOTIDE SEQUENCE [LARGE SCALE GENOMIC DNA]</scope>
    <source>
        <strain evidence="1 2">LMG 7974</strain>
    </source>
</reference>
<proteinExistence type="predicted"/>
<organism evidence="1 2">
    <name type="scientific">Campylobacter majalis</name>
    <dbReference type="NCBI Taxonomy" id="2790656"/>
    <lineage>
        <taxon>Bacteria</taxon>
        <taxon>Pseudomonadati</taxon>
        <taxon>Campylobacterota</taxon>
        <taxon>Epsilonproteobacteria</taxon>
        <taxon>Campylobacterales</taxon>
        <taxon>Campylobacteraceae</taxon>
        <taxon>Campylobacter</taxon>
    </lineage>
</organism>
<dbReference type="EMBL" id="CAJHOF010000006">
    <property type="protein sequence ID" value="CAD7288172.1"/>
    <property type="molecule type" value="Genomic_DNA"/>
</dbReference>
<name>A0ABN7KBF3_9BACT</name>
<dbReference type="PANTHER" id="PTHR39431:SF1">
    <property type="entry name" value="FRPA_C-RELATED PROTEIN"/>
    <property type="match status" value="1"/>
</dbReference>
<dbReference type="RefSeq" id="WP_229932676.1">
    <property type="nucleotide sequence ID" value="NZ_CAJHOF010000006.1"/>
</dbReference>
<accession>A0ABN7KBF3</accession>
<evidence type="ECO:0000313" key="2">
    <source>
        <dbReference type="Proteomes" id="UP000789803"/>
    </source>
</evidence>
<gene>
    <name evidence="1" type="ORF">LMG7974_00870</name>
</gene>
<keyword evidence="2" id="KW-1185">Reference proteome</keyword>
<protein>
    <submittedName>
        <fullName evidence="1">Uncharacterized protein</fullName>
    </submittedName>
</protein>